<dbReference type="InterPro" id="IPR040980">
    <property type="entry name" value="SWI2_SNF2"/>
</dbReference>
<feature type="domain" description="NACHT" evidence="2">
    <location>
        <begin position="1235"/>
        <end position="1390"/>
    </location>
</feature>
<dbReference type="Gene3D" id="3.90.1570.50">
    <property type="match status" value="1"/>
</dbReference>
<feature type="domain" description="SWI2/SNF2 ATPase" evidence="3">
    <location>
        <begin position="285"/>
        <end position="549"/>
    </location>
</feature>
<dbReference type="SUPFAM" id="SSF101908">
    <property type="entry name" value="Putative isomerase YbhE"/>
    <property type="match status" value="1"/>
</dbReference>
<dbReference type="EMBL" id="JBHUKR010000004">
    <property type="protein sequence ID" value="MFD2415413.1"/>
    <property type="molecule type" value="Genomic_DNA"/>
</dbReference>
<proteinExistence type="predicted"/>
<reference evidence="6" key="1">
    <citation type="journal article" date="2019" name="Int. J. Syst. Evol. Microbiol.">
        <title>The Global Catalogue of Microorganisms (GCM) 10K type strain sequencing project: providing services to taxonomists for standard genome sequencing and annotation.</title>
        <authorList>
            <consortium name="The Broad Institute Genomics Platform"/>
            <consortium name="The Broad Institute Genome Sequencing Center for Infectious Disease"/>
            <person name="Wu L."/>
            <person name="Ma J."/>
        </authorList>
    </citation>
    <scope>NUCLEOTIDE SEQUENCE [LARGE SCALE GENOMIC DNA]</scope>
    <source>
        <strain evidence="6">CGMCC 4.7645</strain>
    </source>
</reference>
<dbReference type="Gene3D" id="3.40.50.300">
    <property type="entry name" value="P-loop containing nucleotide triphosphate hydrolases"/>
    <property type="match status" value="3"/>
</dbReference>
<name>A0ABW5FK81_9PSEU</name>
<gene>
    <name evidence="5" type="ORF">ACFSXZ_03625</name>
</gene>
<dbReference type="Gene3D" id="2.160.20.80">
    <property type="entry name" value="E3 ubiquitin-protein ligase SopA"/>
    <property type="match status" value="1"/>
</dbReference>
<sequence>MSPGTQTGRFEERVEHELLQRGWDAATGGYDAELGIDTGALWEFVVKTQAKPWYRLLELYGGDQDTAMRQFAVHVGSEIDSRGVLDVLREGVEDRGVRIALAYFRPGLAFADDLLEKYNANVLGVVRQLRFSHRDPDQSVDLALFVNGLPTATIELKNAGAGQDAGHALAQYRQRDPDDLFFARRTLVHFAVDPDRAFITTRLKGMGTQFLPFNAGTSGPGKAGGSGNPPPVHSDDYSVSYLWTDIWQRDNWLEILQRFMHFDVGIASTGKADPHAVTGIFPRFHQWHAVRQMVAHAREHGAGNNYLIQHSAGSGTYNTIAWLAHGLSALFDNDEKPVFDKVVVIADRAVLSEQLQWTISQFDHMPGIVKGIHEGSTQLAEALEDATSKIVISTLQMYAFVVDKIGRAGLNGRRYAVILNDAHSSQTGAGAVRLRQALGATAVVDEDEDEASYFTRMRGPRPTLSYFAFTATPTARTLELFGTWDSEAVNPRSPGERGVYVPFHVYSMRQAIEEGFIFDVLTNYVTYEIKWRLRNESIEQRVSARSESANLEVDGSRPVQFDHLHPAAVELKAKLIIEDFRDRIARRLGGRAKAMVVCGGRQHALDMYQALMQADSTRPDCGFGVLIAFSGYLTDHHSGLQFTASQLNGFHESQLPDQFGYTKADDSAAAYGQEEYRILVVVDKYTTAFDQPLLCGMYVDKRLAGVAAVQTLSRLNRIHPLKTQDDVRILDFVNTAAEIHDAFRPWLETTITESPDPNLLYARKSEVLGYGLLAAPEMESFIRVLSAGPARSQPTDTALDAQLYPYLQPALDRFAAMGTDERVSFQDALQGFVRLYNLIAQNVDWSDPDLERLYQYGRVLLIRLSTIDIGQEDRAAKLAEEADEIRALAAAGDYLQANERLTRLTTEDPQQARPLWLELGFITLPDPDRQIVAAAWSAMSMGRAVQSLLAEDVSAADGSAETTSSATTQVIEAARLSPPQTTTASAPHRSPQQSGALLEQATIDLFARFFTVEPDTILGRLRRQGTGTQFGHDIETEWTVAGSPAVRCHVECKNLNRRVTVDDIAGKLAQQKYHHRGIQIDHWILISPHHDGANELPGMLEAWDQQGEYPFSVQIWSPETRVREMFALEPAVYEAVYGRPPTQEEISASGEVVDLIRQRLAPRLRVDAVWRHYLEQPGAFCFVNEDPRHFDRLYSRHLPLRAADDRDAPLAGTLMDQVTGWASNDAAAPMLLIADFGEGKSVFTYCLTRWLAEEFRAAPDGALFPLRIPLREFREAGTARGLLERRLAEVGASLADWRTLTKQVRTLVILDGFDEMSADLSPAAITANLRDIRSCLTEFSGSKILVTSRQRVLDGSRDWKRTLDRLGQPQIMRIASGPRRQRLRYLEQFATDAASARVLANLHNLYDPIGLAAKPLFLEMIKETLRDLPGDTFSEMILYNTYINKSLRTKWELLADPGDELTSHELIENLKEILEDVALRLQESNGAFLYLRDYHDDDRGKIAERLWEMRDQPVPREPFLLASQDDAANRVGIRSLLKAVPAPTPERWPVDFFHRSMREYFVARSIARSLAADAQRARQILSAAPLLPEIAHFVATILRSHQDDAALAVLEDLARSATTDHDGAYLGGNAFTLLRGAGGLLAEKDWSGLRLDHARLRSANLQGARFTGSSLRYANLDNANLQDADLTGADLEGVRLEETSQVLAVTALHGNRVIAAYEDRSLRKWHRQPGAGWESQVVVTLDHKADQLQVTPMGRVLASGEGMLSVLDMAGDADGPGESVEAAGSSETREDSIIPCAFRTSSRCRAAVLGARNALFTEEKDSGELLITWLDMTSTRVLDTLHVDETVMAWTQLDKGLFAFAVPDAVYVVSLLGDDGRQAITVADPAVTCLSVRADSDYVLLAAGHRDGSVSLTRIDPADTGVVAPQWTRRMHDGPVTDIFLDTEDQVITGSTDRRVCVTRVSAIRSNSPTSDGAESAVQRLHLTLRCKGVRFDGVRTEHEREKLRRYSEY</sequence>
<evidence type="ECO:0000259" key="3">
    <source>
        <dbReference type="Pfam" id="PF18766"/>
    </source>
</evidence>
<dbReference type="InterPro" id="IPR007409">
    <property type="entry name" value="Restrct_endonuc_type1_HsdR_N"/>
</dbReference>
<organism evidence="5 6">
    <name type="scientific">Amycolatopsis pigmentata</name>
    <dbReference type="NCBI Taxonomy" id="450801"/>
    <lineage>
        <taxon>Bacteria</taxon>
        <taxon>Bacillati</taxon>
        <taxon>Actinomycetota</taxon>
        <taxon>Actinomycetes</taxon>
        <taxon>Pseudonocardiales</taxon>
        <taxon>Pseudonocardiaceae</taxon>
        <taxon>Amycolatopsis</taxon>
    </lineage>
</organism>
<evidence type="ECO:0000259" key="2">
    <source>
        <dbReference type="Pfam" id="PF05729"/>
    </source>
</evidence>
<evidence type="ECO:0000313" key="5">
    <source>
        <dbReference type="EMBL" id="MFD2415413.1"/>
    </source>
</evidence>
<dbReference type="Pfam" id="PF05729">
    <property type="entry name" value="NACHT"/>
    <property type="match status" value="1"/>
</dbReference>
<dbReference type="Gene3D" id="2.130.10.10">
    <property type="entry name" value="YVTN repeat-like/Quinoprotein amine dehydrogenase"/>
    <property type="match status" value="1"/>
</dbReference>
<dbReference type="InterPro" id="IPR001646">
    <property type="entry name" value="5peptide_repeat"/>
</dbReference>
<dbReference type="Pfam" id="PF22679">
    <property type="entry name" value="T1R_D3-like"/>
    <property type="match status" value="1"/>
</dbReference>
<dbReference type="SUPFAM" id="SSF52540">
    <property type="entry name" value="P-loop containing nucleoside triphosphate hydrolases"/>
    <property type="match status" value="1"/>
</dbReference>
<comment type="caution">
    <text evidence="5">The sequence shown here is derived from an EMBL/GenBank/DDBJ whole genome shotgun (WGS) entry which is preliminary data.</text>
</comment>
<dbReference type="PANTHER" id="PTHR42927">
    <property type="entry name" value="HELICASE SUPERFAMILY 1 AND 2 DOMAIN-CONTAINING PROTEIN"/>
    <property type="match status" value="1"/>
</dbReference>
<dbReference type="InterPro" id="IPR007111">
    <property type="entry name" value="NACHT_NTPase"/>
</dbReference>
<evidence type="ECO:0000313" key="6">
    <source>
        <dbReference type="Proteomes" id="UP001597417"/>
    </source>
</evidence>
<feature type="domain" description="Restriction endonuclease type I HsdR N-terminal" evidence="1">
    <location>
        <begin position="117"/>
        <end position="196"/>
    </location>
</feature>
<evidence type="ECO:0000259" key="1">
    <source>
        <dbReference type="Pfam" id="PF04313"/>
    </source>
</evidence>
<accession>A0ABW5FK81</accession>
<dbReference type="PANTHER" id="PTHR42927:SF1">
    <property type="entry name" value="HELICASE SUPERFAMILY 1 AND 2 DOMAIN-CONTAINING PROTEIN"/>
    <property type="match status" value="1"/>
</dbReference>
<dbReference type="Pfam" id="PF04313">
    <property type="entry name" value="HSDR_N"/>
    <property type="match status" value="1"/>
</dbReference>
<dbReference type="RefSeq" id="WP_378261186.1">
    <property type="nucleotide sequence ID" value="NZ_JBHUKR010000004.1"/>
</dbReference>
<dbReference type="Pfam" id="PF18766">
    <property type="entry name" value="SWI2_SNF2"/>
    <property type="match status" value="1"/>
</dbReference>
<dbReference type="InterPro" id="IPR055180">
    <property type="entry name" value="HsdR_RecA-like_helicase_dom_2"/>
</dbReference>
<dbReference type="InterPro" id="IPR015943">
    <property type="entry name" value="WD40/YVTN_repeat-like_dom_sf"/>
</dbReference>
<evidence type="ECO:0000259" key="4">
    <source>
        <dbReference type="Pfam" id="PF22679"/>
    </source>
</evidence>
<protein>
    <submittedName>
        <fullName evidence="5">Pentapeptide repeat-containing protein</fullName>
    </submittedName>
</protein>
<dbReference type="InterPro" id="IPR027417">
    <property type="entry name" value="P-loop_NTPase"/>
</dbReference>
<dbReference type="SUPFAM" id="SSF141571">
    <property type="entry name" value="Pentapeptide repeat-like"/>
    <property type="match status" value="1"/>
</dbReference>
<keyword evidence="6" id="KW-1185">Reference proteome</keyword>
<feature type="domain" description="Restriction endonuclease type I HsdR second RecA-like helicase" evidence="4">
    <location>
        <begin position="673"/>
        <end position="731"/>
    </location>
</feature>
<dbReference type="Pfam" id="PF00805">
    <property type="entry name" value="Pentapeptide"/>
    <property type="match status" value="1"/>
</dbReference>
<dbReference type="Proteomes" id="UP001597417">
    <property type="component" value="Unassembled WGS sequence"/>
</dbReference>